<keyword evidence="2" id="KW-1185">Reference proteome</keyword>
<dbReference type="SUPFAM" id="SSF103378">
    <property type="entry name" value="2-methylcitrate dehydratase PrpD"/>
    <property type="match status" value="1"/>
</dbReference>
<proteinExistence type="predicted"/>
<name>A0ABW9IYY2_STRGJ</name>
<protein>
    <recommendedName>
        <fullName evidence="3">MmgE/PrpD family protein</fullName>
    </recommendedName>
</protein>
<gene>
    <name evidence="1" type="ORF">ACKI1S_47130</name>
</gene>
<dbReference type="Proteomes" id="UP001631993">
    <property type="component" value="Unassembled WGS sequence"/>
</dbReference>
<organism evidence="1 2">
    <name type="scientific">Streptomyces galilaeus</name>
    <dbReference type="NCBI Taxonomy" id="33899"/>
    <lineage>
        <taxon>Bacteria</taxon>
        <taxon>Bacillati</taxon>
        <taxon>Actinomycetota</taxon>
        <taxon>Actinomycetes</taxon>
        <taxon>Kitasatosporales</taxon>
        <taxon>Streptomycetaceae</taxon>
        <taxon>Streptomyces</taxon>
    </lineage>
</organism>
<dbReference type="InterPro" id="IPR036148">
    <property type="entry name" value="MmgE/PrpD_sf"/>
</dbReference>
<feature type="non-terminal residue" evidence="1">
    <location>
        <position position="1"/>
    </location>
</feature>
<evidence type="ECO:0000313" key="2">
    <source>
        <dbReference type="Proteomes" id="UP001631993"/>
    </source>
</evidence>
<sequence>LMAKRPKGRGATVEIGLNDGTSLRETVEVAEGDAERPLSQTSLERKFSNFAIPVLGNAGATKVLELVNSLEDLKDVKTLTSALRASGKQGTR</sequence>
<dbReference type="EMBL" id="JBJVNE010000120">
    <property type="protein sequence ID" value="MFM9653626.1"/>
    <property type="molecule type" value="Genomic_DNA"/>
</dbReference>
<dbReference type="PANTHER" id="PTHR16943">
    <property type="entry name" value="2-METHYLCITRATE DEHYDRATASE-RELATED"/>
    <property type="match status" value="1"/>
</dbReference>
<accession>A0ABW9IYY2</accession>
<evidence type="ECO:0000313" key="1">
    <source>
        <dbReference type="EMBL" id="MFM9653626.1"/>
    </source>
</evidence>
<dbReference type="InterPro" id="IPR005656">
    <property type="entry name" value="MmgE_PrpD"/>
</dbReference>
<dbReference type="PANTHER" id="PTHR16943:SF8">
    <property type="entry name" value="2-METHYLCITRATE DEHYDRATASE"/>
    <property type="match status" value="1"/>
</dbReference>
<reference evidence="1 2" key="1">
    <citation type="submission" date="2024-12" db="EMBL/GenBank/DDBJ databases">
        <title>Forecasting of Potato common scab and diversities of Pathogenic streptomyces spp. in china.</title>
        <authorList>
            <person name="Handique U."/>
            <person name="Wu J."/>
        </authorList>
    </citation>
    <scope>NUCLEOTIDE SEQUENCE [LARGE SCALE GENOMIC DNA]</scope>
    <source>
        <strain evidence="1 2">ZRIMU1585</strain>
    </source>
</reference>
<comment type="caution">
    <text evidence="1">The sequence shown here is derived from an EMBL/GenBank/DDBJ whole genome shotgun (WGS) entry which is preliminary data.</text>
</comment>
<evidence type="ECO:0008006" key="3">
    <source>
        <dbReference type="Google" id="ProtNLM"/>
    </source>
</evidence>